<dbReference type="Gene3D" id="1.20.1050.90">
    <property type="entry name" value="RecF/RecN/SMC, N-terminal domain"/>
    <property type="match status" value="1"/>
</dbReference>
<dbReference type="GO" id="GO:0006260">
    <property type="term" value="P:DNA replication"/>
    <property type="evidence" value="ECO:0007669"/>
    <property type="project" value="UniProtKB-UniRule"/>
</dbReference>
<sequence length="360" mass="41336">MVIETITLNNFRNYENLNLSMDAGVNVLLGDNATGKTNLIEALALVSTGESFRAKRIEEMVRFGQEWGRVGLKIRNEDQDEELELAVMVSAGEVMGKKIRKRIYFINNVSKAKVGFVGLMPSVVFRPEDLELMDGSPGVRRGFLDRTLCQVDSEYRRSLSTYEQALMRRNKLLDAIRDGIANKYSLTFWNGLLVKHGQEMERKRDELVEQINTLWMRSDLFNRLKMVYDKSIISAERLDQYKEEEIAAGYTLVGPHKDDFWIEEKNGATDRNLSVYGSRGEQRMAVLALKMGEVYFIEEKRGEKVLLLLDDVFSELDSNHKNEVLRLMSNRQVVVSTAEELDLRPVGTPKIIRMDMSRFA</sequence>
<evidence type="ECO:0000313" key="12">
    <source>
        <dbReference type="EMBL" id="OGD80137.1"/>
    </source>
</evidence>
<gene>
    <name evidence="9" type="primary">recF</name>
    <name evidence="12" type="ORF">A2368_02960</name>
</gene>
<dbReference type="InterPro" id="IPR042174">
    <property type="entry name" value="RecF_2"/>
</dbReference>
<dbReference type="EMBL" id="MFAM01000002">
    <property type="protein sequence ID" value="OGD80137.1"/>
    <property type="molecule type" value="Genomic_DNA"/>
</dbReference>
<dbReference type="InterPro" id="IPR018078">
    <property type="entry name" value="DNA-binding_RecF_CS"/>
</dbReference>
<keyword evidence="5 9" id="KW-0235">DNA replication</keyword>
<dbReference type="Proteomes" id="UP000176682">
    <property type="component" value="Unassembled WGS sequence"/>
</dbReference>
<dbReference type="GO" id="GO:0000731">
    <property type="term" value="P:DNA synthesis involved in DNA repair"/>
    <property type="evidence" value="ECO:0007669"/>
    <property type="project" value="TreeGrafter"/>
</dbReference>
<organism evidence="12 13">
    <name type="scientific">Candidatus Collierbacteria bacterium RIFOXYB1_FULL_49_13</name>
    <dbReference type="NCBI Taxonomy" id="1817728"/>
    <lineage>
        <taxon>Bacteria</taxon>
        <taxon>Candidatus Collieribacteriota</taxon>
    </lineage>
</organism>
<dbReference type="SUPFAM" id="SSF52540">
    <property type="entry name" value="P-loop containing nucleoside triphosphate hydrolases"/>
    <property type="match status" value="1"/>
</dbReference>
<dbReference type="GO" id="GO:0005524">
    <property type="term" value="F:ATP binding"/>
    <property type="evidence" value="ECO:0007669"/>
    <property type="project" value="UniProtKB-UniRule"/>
</dbReference>
<keyword evidence="7 9" id="KW-0067">ATP-binding</keyword>
<evidence type="ECO:0000256" key="6">
    <source>
        <dbReference type="ARBA" id="ARBA00022741"/>
    </source>
</evidence>
<reference evidence="12 13" key="1">
    <citation type="journal article" date="2016" name="Nat. Commun.">
        <title>Thousands of microbial genomes shed light on interconnected biogeochemical processes in an aquifer system.</title>
        <authorList>
            <person name="Anantharaman K."/>
            <person name="Brown C.T."/>
            <person name="Hug L.A."/>
            <person name="Sharon I."/>
            <person name="Castelle C.J."/>
            <person name="Probst A.J."/>
            <person name="Thomas B.C."/>
            <person name="Singh A."/>
            <person name="Wilkins M.J."/>
            <person name="Karaoz U."/>
            <person name="Brodie E.L."/>
            <person name="Williams K.H."/>
            <person name="Hubbard S.S."/>
            <person name="Banfield J.F."/>
        </authorList>
    </citation>
    <scope>NUCLEOTIDE SEQUENCE [LARGE SCALE GENOMIC DNA]</scope>
</reference>
<evidence type="ECO:0000256" key="10">
    <source>
        <dbReference type="RuleBase" id="RU000578"/>
    </source>
</evidence>
<dbReference type="PANTHER" id="PTHR32182">
    <property type="entry name" value="DNA REPLICATION AND REPAIR PROTEIN RECF"/>
    <property type="match status" value="1"/>
</dbReference>
<accession>A0A1F5FKJ9</accession>
<evidence type="ECO:0000256" key="2">
    <source>
        <dbReference type="ARBA" id="ARBA00008016"/>
    </source>
</evidence>
<evidence type="ECO:0000256" key="3">
    <source>
        <dbReference type="ARBA" id="ARBA00020170"/>
    </source>
</evidence>
<feature type="domain" description="RecF/RecN/SMC N-terminal" evidence="11">
    <location>
        <begin position="3"/>
        <end position="339"/>
    </location>
</feature>
<dbReference type="GO" id="GO:0003697">
    <property type="term" value="F:single-stranded DNA binding"/>
    <property type="evidence" value="ECO:0007669"/>
    <property type="project" value="UniProtKB-UniRule"/>
</dbReference>
<keyword evidence="9 10" id="KW-0742">SOS response</keyword>
<comment type="subcellular location">
    <subcellularLocation>
        <location evidence="1 9 10">Cytoplasm</location>
    </subcellularLocation>
</comment>
<evidence type="ECO:0000256" key="7">
    <source>
        <dbReference type="ARBA" id="ARBA00022840"/>
    </source>
</evidence>
<dbReference type="GO" id="GO:0006302">
    <property type="term" value="P:double-strand break repair"/>
    <property type="evidence" value="ECO:0007669"/>
    <property type="project" value="TreeGrafter"/>
</dbReference>
<dbReference type="Gene3D" id="3.40.50.300">
    <property type="entry name" value="P-loop containing nucleotide triphosphate hydrolases"/>
    <property type="match status" value="1"/>
</dbReference>
<name>A0A1F5FKJ9_9BACT</name>
<comment type="caution">
    <text evidence="12">The sequence shown here is derived from an EMBL/GenBank/DDBJ whole genome shotgun (WGS) entry which is preliminary data.</text>
</comment>
<keyword evidence="8 9" id="KW-0238">DNA-binding</keyword>
<dbReference type="PROSITE" id="PS00618">
    <property type="entry name" value="RECF_2"/>
    <property type="match status" value="1"/>
</dbReference>
<dbReference type="GO" id="GO:0005737">
    <property type="term" value="C:cytoplasm"/>
    <property type="evidence" value="ECO:0007669"/>
    <property type="project" value="UniProtKB-SubCell"/>
</dbReference>
<proteinExistence type="inferred from homology"/>
<dbReference type="GO" id="GO:0009432">
    <property type="term" value="P:SOS response"/>
    <property type="evidence" value="ECO:0007669"/>
    <property type="project" value="UniProtKB-UniRule"/>
</dbReference>
<evidence type="ECO:0000256" key="1">
    <source>
        <dbReference type="ARBA" id="ARBA00004496"/>
    </source>
</evidence>
<dbReference type="HAMAP" id="MF_00365">
    <property type="entry name" value="RecF"/>
    <property type="match status" value="1"/>
</dbReference>
<evidence type="ECO:0000256" key="5">
    <source>
        <dbReference type="ARBA" id="ARBA00022705"/>
    </source>
</evidence>
<keyword evidence="9 10" id="KW-0227">DNA damage</keyword>
<evidence type="ECO:0000256" key="4">
    <source>
        <dbReference type="ARBA" id="ARBA00022490"/>
    </source>
</evidence>
<dbReference type="InterPro" id="IPR001238">
    <property type="entry name" value="DNA-binding_RecF"/>
</dbReference>
<keyword evidence="6 9" id="KW-0547">Nucleotide-binding</keyword>
<evidence type="ECO:0000313" key="13">
    <source>
        <dbReference type="Proteomes" id="UP000176682"/>
    </source>
</evidence>
<dbReference type="AlphaFoldDB" id="A0A1F5FKJ9"/>
<comment type="function">
    <text evidence="9 10">The RecF protein is involved in DNA metabolism; it is required for DNA replication and normal SOS inducibility. RecF binds preferentially to single-stranded, linear DNA. It also seems to bind ATP.</text>
</comment>
<dbReference type="Pfam" id="PF02463">
    <property type="entry name" value="SMC_N"/>
    <property type="match status" value="1"/>
</dbReference>
<evidence type="ECO:0000256" key="8">
    <source>
        <dbReference type="ARBA" id="ARBA00023125"/>
    </source>
</evidence>
<dbReference type="InterPro" id="IPR003395">
    <property type="entry name" value="RecF/RecN/SMC_N"/>
</dbReference>
<dbReference type="NCBIfam" id="TIGR00611">
    <property type="entry name" value="recf"/>
    <property type="match status" value="1"/>
</dbReference>
<dbReference type="PANTHER" id="PTHR32182:SF0">
    <property type="entry name" value="DNA REPLICATION AND REPAIR PROTEIN RECF"/>
    <property type="match status" value="1"/>
</dbReference>
<keyword evidence="4 9" id="KW-0963">Cytoplasm</keyword>
<feature type="binding site" evidence="9">
    <location>
        <begin position="30"/>
        <end position="37"/>
    </location>
    <ligand>
        <name>ATP</name>
        <dbReference type="ChEBI" id="CHEBI:30616"/>
    </ligand>
</feature>
<evidence type="ECO:0000256" key="9">
    <source>
        <dbReference type="HAMAP-Rule" id="MF_00365"/>
    </source>
</evidence>
<evidence type="ECO:0000259" key="11">
    <source>
        <dbReference type="Pfam" id="PF02463"/>
    </source>
</evidence>
<protein>
    <recommendedName>
        <fullName evidence="3 9">DNA replication and repair protein RecF</fullName>
    </recommendedName>
</protein>
<keyword evidence="9 10" id="KW-0234">DNA repair</keyword>
<dbReference type="InterPro" id="IPR027417">
    <property type="entry name" value="P-loop_NTPase"/>
</dbReference>
<comment type="similarity">
    <text evidence="2 9 10">Belongs to the RecF family.</text>
</comment>